<keyword evidence="4 7" id="KW-0808">Transferase</keyword>
<dbReference type="InterPro" id="IPR036464">
    <property type="entry name" value="Rubisco_LSMT_subst-bd_sf"/>
</dbReference>
<evidence type="ECO:0000313" key="9">
    <source>
        <dbReference type="EMBL" id="CDS16083.1"/>
    </source>
</evidence>
<evidence type="ECO:0000256" key="2">
    <source>
        <dbReference type="ARBA" id="ARBA00022490"/>
    </source>
</evidence>
<dbReference type="InterPro" id="IPR044428">
    <property type="entry name" value="SETD3_SET"/>
</dbReference>
<keyword evidence="6" id="KW-0009">Actin-binding</keyword>
<proteinExistence type="inferred from homology"/>
<evidence type="ECO:0000256" key="7">
    <source>
        <dbReference type="PROSITE-ProRule" id="PRU00898"/>
    </source>
</evidence>
<reference evidence="9" key="2">
    <citation type="submission" date="2014-06" db="EMBL/GenBank/DDBJ databases">
        <authorList>
            <person name="Aslett M."/>
        </authorList>
    </citation>
    <scope>NUCLEOTIDE SEQUENCE</scope>
</reference>
<protein>
    <recommendedName>
        <fullName evidence="7">protein-histidine N-methyltransferase</fullName>
        <ecNumber evidence="7">2.1.1.85</ecNumber>
    </recommendedName>
</protein>
<reference evidence="11" key="3">
    <citation type="submission" date="2020-10" db="UniProtKB">
        <authorList>
            <consortium name="WormBaseParasite"/>
        </authorList>
    </citation>
    <scope>IDENTIFICATION</scope>
</reference>
<dbReference type="GO" id="GO:0018064">
    <property type="term" value="F:protein-L-histidine N-tele-methyltransferase activity"/>
    <property type="evidence" value="ECO:0007669"/>
    <property type="project" value="UniProtKB-EC"/>
</dbReference>
<reference evidence="9 10" key="1">
    <citation type="journal article" date="2013" name="Nature">
        <title>The genomes of four tapeworm species reveal adaptations to parasitism.</title>
        <authorList>
            <person name="Tsai I.J."/>
            <person name="Zarowiecki M."/>
            <person name="Holroyd N."/>
            <person name="Garciarrubio A."/>
            <person name="Sanchez-Flores A."/>
            <person name="Brooks K.L."/>
            <person name="Tracey A."/>
            <person name="Bobes R.J."/>
            <person name="Fragoso G."/>
            <person name="Sciutto E."/>
            <person name="Aslett M."/>
            <person name="Beasley H."/>
            <person name="Bennett H.M."/>
            <person name="Cai J."/>
            <person name="Camicia F."/>
            <person name="Clark R."/>
            <person name="Cucher M."/>
            <person name="De Silva N."/>
            <person name="Day T.A."/>
            <person name="Deplazes P."/>
            <person name="Estrada K."/>
            <person name="Fernandez C."/>
            <person name="Holland P.W."/>
            <person name="Hou J."/>
            <person name="Hu S."/>
            <person name="Huckvale T."/>
            <person name="Hung S.S."/>
            <person name="Kamenetzky L."/>
            <person name="Keane J.A."/>
            <person name="Kiss F."/>
            <person name="Koziol U."/>
            <person name="Lambert O."/>
            <person name="Liu K."/>
            <person name="Luo X."/>
            <person name="Luo Y."/>
            <person name="Macchiaroli N."/>
            <person name="Nichol S."/>
            <person name="Paps J."/>
            <person name="Parkinson J."/>
            <person name="Pouchkina-Stantcheva N."/>
            <person name="Riddiford N."/>
            <person name="Rosenzvit M."/>
            <person name="Salinas G."/>
            <person name="Wasmuth J.D."/>
            <person name="Zamanian M."/>
            <person name="Zheng Y."/>
            <person name="Cai X."/>
            <person name="Soberon X."/>
            <person name="Olson P.D."/>
            <person name="Laclette J.P."/>
            <person name="Brehm K."/>
            <person name="Berriman M."/>
            <person name="Garciarrubio A."/>
            <person name="Bobes R.J."/>
            <person name="Fragoso G."/>
            <person name="Sanchez-Flores A."/>
            <person name="Estrada K."/>
            <person name="Cevallos M.A."/>
            <person name="Morett E."/>
            <person name="Gonzalez V."/>
            <person name="Portillo T."/>
            <person name="Ochoa-Leyva A."/>
            <person name="Jose M.V."/>
            <person name="Sciutto E."/>
            <person name="Landa A."/>
            <person name="Jimenez L."/>
            <person name="Valdes V."/>
            <person name="Carrero J.C."/>
            <person name="Larralde C."/>
            <person name="Morales-Montor J."/>
            <person name="Limon-Lason J."/>
            <person name="Soberon X."/>
            <person name="Laclette J.P."/>
        </authorList>
    </citation>
    <scope>NUCLEOTIDE SEQUENCE [LARGE SCALE GENOMIC DNA]</scope>
</reference>
<keyword evidence="5 7" id="KW-0949">S-adenosyl-L-methionine</keyword>
<dbReference type="EC" id="2.1.1.85" evidence="7"/>
<dbReference type="Pfam" id="PF00856">
    <property type="entry name" value="SET"/>
    <property type="match status" value="1"/>
</dbReference>
<dbReference type="PROSITE" id="PS51565">
    <property type="entry name" value="SAM_MT85_SETD3"/>
    <property type="match status" value="1"/>
</dbReference>
<evidence type="ECO:0000256" key="1">
    <source>
        <dbReference type="ARBA" id="ARBA00004496"/>
    </source>
</evidence>
<evidence type="ECO:0000313" key="10">
    <source>
        <dbReference type="Proteomes" id="UP000492820"/>
    </source>
</evidence>
<keyword evidence="3 7" id="KW-0489">Methyltransferase</keyword>
<dbReference type="Gene3D" id="3.90.1410.10">
    <property type="entry name" value="set domain protein methyltransferase, domain 1"/>
    <property type="match status" value="1"/>
</dbReference>
<dbReference type="GO" id="GO:0003779">
    <property type="term" value="F:actin binding"/>
    <property type="evidence" value="ECO:0007669"/>
    <property type="project" value="UniProtKB-KW"/>
</dbReference>
<dbReference type="GO" id="GO:0016279">
    <property type="term" value="F:protein-lysine N-methyltransferase activity"/>
    <property type="evidence" value="ECO:0007669"/>
    <property type="project" value="TreeGrafter"/>
</dbReference>
<dbReference type="EMBL" id="LK028576">
    <property type="protein sequence ID" value="CDS16083.1"/>
    <property type="molecule type" value="Genomic_DNA"/>
</dbReference>
<evidence type="ECO:0000256" key="4">
    <source>
        <dbReference type="ARBA" id="ARBA00022679"/>
    </source>
</evidence>
<dbReference type="WBParaSite" id="EgrG_000849700">
    <property type="protein sequence ID" value="EgrG_000849700"/>
    <property type="gene ID" value="EgrG_000849700"/>
</dbReference>
<comment type="subcellular location">
    <subcellularLocation>
        <location evidence="1">Cytoplasm</location>
    </subcellularLocation>
</comment>
<dbReference type="CDD" id="cd19176">
    <property type="entry name" value="SET_SETD3"/>
    <property type="match status" value="1"/>
</dbReference>
<sequence length="506" mass="58045">MLLCVFGIEYQRLCLILTCQRSFKMEKKTRLHVKNSSSCVADLCSELLRLCDVRPDVWNKMNYFRSLYEIVTKIRDLQKGASISRLVLSGDRELRLKALQKRYEECLYFPLSICNCGEAGFGVRADKSIEKNSPLLHIPLRYALSVPNVSSPLPKFLKEDPLFSGMDNVALAIALLHELSLNEKSRWKEYISSLPGVYSTVAYFSDAEFSILDGFPAADAALKAYRNMCRQYAYFYRLFERVKQKDSLPVYMKPFCFEDYQWAISTVMSRNNALPIKGDSDGKLLCLIPLWDMINHKQYQVTTDYDPASEHIVFYAMESHRQGDEVFMDYGKRTSTEFLLYNGFVPEFNLFHEVPINLGLSKFDKLMQLRTQILKELGLGSEICLAASPQVGTFPPSQLTAFARVFVMNEVELQVTLDELTSLRSGSDVTDRLLSMTLSNGRVDEEAKKFIESRIKLLIRNYESRLEKSLQLVPTASPIREQCLRLCRHDIFTLSQCLTALSEQSR</sequence>
<dbReference type="InterPro" id="IPR046341">
    <property type="entry name" value="SET_dom_sf"/>
</dbReference>
<dbReference type="Gene3D" id="3.90.1420.10">
    <property type="entry name" value="Rubisco LSMT, substrate-binding domain"/>
    <property type="match status" value="1"/>
</dbReference>
<gene>
    <name evidence="9" type="ORF">EgrG_000849700</name>
</gene>
<dbReference type="InterPro" id="IPR025785">
    <property type="entry name" value="SETD3"/>
</dbReference>
<comment type="catalytic activity">
    <reaction evidence="7">
        <text>L-histidyl-[protein] + S-adenosyl-L-methionine = N(tele)-methyl-L-histidyl-[protein] + S-adenosyl-L-homocysteine + H(+)</text>
        <dbReference type="Rhea" id="RHEA:19369"/>
        <dbReference type="Rhea" id="RHEA-COMP:9745"/>
        <dbReference type="Rhea" id="RHEA-COMP:11600"/>
        <dbReference type="ChEBI" id="CHEBI:15378"/>
        <dbReference type="ChEBI" id="CHEBI:16367"/>
        <dbReference type="ChEBI" id="CHEBI:29979"/>
        <dbReference type="ChEBI" id="CHEBI:57856"/>
        <dbReference type="ChEBI" id="CHEBI:59789"/>
        <dbReference type="EC" id="2.1.1.85"/>
    </reaction>
</comment>
<keyword evidence="2" id="KW-0963">Cytoplasm</keyword>
<dbReference type="InterPro" id="IPR015353">
    <property type="entry name" value="Rubisco_LSMT_subst-bd"/>
</dbReference>
<evidence type="ECO:0000256" key="6">
    <source>
        <dbReference type="ARBA" id="ARBA00023203"/>
    </source>
</evidence>
<dbReference type="SUPFAM" id="SSF81822">
    <property type="entry name" value="RuBisCo LSMT C-terminal, substrate-binding domain"/>
    <property type="match status" value="1"/>
</dbReference>
<evidence type="ECO:0000259" key="8">
    <source>
        <dbReference type="PROSITE" id="PS50280"/>
    </source>
</evidence>
<dbReference type="OrthoDB" id="441812at2759"/>
<comment type="similarity">
    <text evidence="7">Belongs to the class V-like SAM-binding methyltransferase superfamily. SETD3 actin-histidine methyltransferase family.</text>
</comment>
<dbReference type="PROSITE" id="PS50280">
    <property type="entry name" value="SET"/>
    <property type="match status" value="1"/>
</dbReference>
<dbReference type="GO" id="GO:0032259">
    <property type="term" value="P:methylation"/>
    <property type="evidence" value="ECO:0007669"/>
    <property type="project" value="UniProtKB-KW"/>
</dbReference>
<dbReference type="PANTHER" id="PTHR13271">
    <property type="entry name" value="UNCHARACTERIZED PUTATIVE METHYLTRANSFERASE"/>
    <property type="match status" value="1"/>
</dbReference>
<accession>A0A068W8Y4</accession>
<evidence type="ECO:0000256" key="3">
    <source>
        <dbReference type="ARBA" id="ARBA00022603"/>
    </source>
</evidence>
<dbReference type="Pfam" id="PF09273">
    <property type="entry name" value="Rubis-subs-bind"/>
    <property type="match status" value="1"/>
</dbReference>
<dbReference type="GO" id="GO:0005737">
    <property type="term" value="C:cytoplasm"/>
    <property type="evidence" value="ECO:0007669"/>
    <property type="project" value="UniProtKB-SubCell"/>
</dbReference>
<feature type="domain" description="SET" evidence="8">
    <location>
        <begin position="109"/>
        <end position="331"/>
    </location>
</feature>
<name>A0A068W8Y4_ECHGR</name>
<organism evidence="9">
    <name type="scientific">Echinococcus granulosus</name>
    <name type="common">Hydatid tapeworm</name>
    <dbReference type="NCBI Taxonomy" id="6210"/>
    <lineage>
        <taxon>Eukaryota</taxon>
        <taxon>Metazoa</taxon>
        <taxon>Spiralia</taxon>
        <taxon>Lophotrochozoa</taxon>
        <taxon>Platyhelminthes</taxon>
        <taxon>Cestoda</taxon>
        <taxon>Eucestoda</taxon>
        <taxon>Cyclophyllidea</taxon>
        <taxon>Taeniidae</taxon>
        <taxon>Echinococcus</taxon>
        <taxon>Echinococcus granulosus group</taxon>
    </lineage>
</organism>
<dbReference type="InterPro" id="IPR050600">
    <property type="entry name" value="SETD3_SETD6_MTase"/>
</dbReference>
<dbReference type="InterPro" id="IPR001214">
    <property type="entry name" value="SET_dom"/>
</dbReference>
<dbReference type="PANTHER" id="PTHR13271:SF47">
    <property type="entry name" value="ACTIN-HISTIDINE N-METHYLTRANSFERASE"/>
    <property type="match status" value="1"/>
</dbReference>
<evidence type="ECO:0000313" key="11">
    <source>
        <dbReference type="WBParaSite" id="EgrG_000849700"/>
    </source>
</evidence>
<dbReference type="AlphaFoldDB" id="A0A068W8Y4"/>
<dbReference type="Proteomes" id="UP000492820">
    <property type="component" value="Unassembled WGS sequence"/>
</dbReference>
<dbReference type="SUPFAM" id="SSF82199">
    <property type="entry name" value="SET domain"/>
    <property type="match status" value="1"/>
</dbReference>
<evidence type="ECO:0000256" key="5">
    <source>
        <dbReference type="ARBA" id="ARBA00022691"/>
    </source>
</evidence>